<dbReference type="InterPro" id="IPR020846">
    <property type="entry name" value="MFS_dom"/>
</dbReference>
<evidence type="ECO:0000256" key="6">
    <source>
        <dbReference type="ARBA" id="ARBA00023136"/>
    </source>
</evidence>
<keyword evidence="10" id="KW-1185">Reference proteome</keyword>
<evidence type="ECO:0000313" key="10">
    <source>
        <dbReference type="Proteomes" id="UP000603295"/>
    </source>
</evidence>
<evidence type="ECO:0000256" key="1">
    <source>
        <dbReference type="ARBA" id="ARBA00004651"/>
    </source>
</evidence>
<proteinExistence type="predicted"/>
<accession>A0ABQ2C707</accession>
<evidence type="ECO:0000256" key="7">
    <source>
        <dbReference type="SAM" id="Phobius"/>
    </source>
</evidence>
<evidence type="ECO:0000259" key="8">
    <source>
        <dbReference type="PROSITE" id="PS50850"/>
    </source>
</evidence>
<evidence type="ECO:0000256" key="5">
    <source>
        <dbReference type="ARBA" id="ARBA00022989"/>
    </source>
</evidence>
<keyword evidence="6 7" id="KW-0472">Membrane</keyword>
<keyword evidence="3" id="KW-1003">Cell membrane</keyword>
<dbReference type="Gene3D" id="1.20.1250.20">
    <property type="entry name" value="MFS general substrate transporter like domains"/>
    <property type="match status" value="1"/>
</dbReference>
<evidence type="ECO:0000313" key="9">
    <source>
        <dbReference type="EMBL" id="GGI64130.1"/>
    </source>
</evidence>
<feature type="domain" description="Major facilitator superfamily (MFS) profile" evidence="8">
    <location>
        <begin position="17"/>
        <end position="108"/>
    </location>
</feature>
<gene>
    <name evidence="9" type="ORF">GCM10011459_19640</name>
</gene>
<dbReference type="EMBL" id="BMDS01000009">
    <property type="protein sequence ID" value="GGI64130.1"/>
    <property type="molecule type" value="Genomic_DNA"/>
</dbReference>
<feature type="transmembrane region" description="Helical" evidence="7">
    <location>
        <begin position="21"/>
        <end position="44"/>
    </location>
</feature>
<dbReference type="Proteomes" id="UP000603295">
    <property type="component" value="Unassembled WGS sequence"/>
</dbReference>
<dbReference type="PANTHER" id="PTHR43414:SF6">
    <property type="entry name" value="MULTIDRUG RESISTANCE PROTEIN MDTG"/>
    <property type="match status" value="1"/>
</dbReference>
<evidence type="ECO:0000256" key="3">
    <source>
        <dbReference type="ARBA" id="ARBA00022475"/>
    </source>
</evidence>
<dbReference type="SUPFAM" id="SSF103473">
    <property type="entry name" value="MFS general substrate transporter"/>
    <property type="match status" value="1"/>
</dbReference>
<organism evidence="9 10">
    <name type="scientific">Limosilactobacillus caviae</name>
    <dbReference type="NCBI Taxonomy" id="1769424"/>
    <lineage>
        <taxon>Bacteria</taxon>
        <taxon>Bacillati</taxon>
        <taxon>Bacillota</taxon>
        <taxon>Bacilli</taxon>
        <taxon>Lactobacillales</taxon>
        <taxon>Lactobacillaceae</taxon>
        <taxon>Limosilactobacillus</taxon>
    </lineage>
</organism>
<keyword evidence="5 7" id="KW-1133">Transmembrane helix</keyword>
<evidence type="ECO:0000256" key="2">
    <source>
        <dbReference type="ARBA" id="ARBA00022448"/>
    </source>
</evidence>
<sequence>MDSEVARGKFPHGWHRTFYTLWLGAFITGMGYSMTMPFISLFIAELGSFTRFQLNIYSGLAFGVTFISQAIVSPFWGNLADQKGRKLMCMRAKPIAQFAQSVLPAVSG</sequence>
<evidence type="ECO:0000256" key="4">
    <source>
        <dbReference type="ARBA" id="ARBA00022692"/>
    </source>
</evidence>
<keyword evidence="4 7" id="KW-0812">Transmembrane</keyword>
<comment type="subcellular location">
    <subcellularLocation>
        <location evidence="1">Cell membrane</location>
        <topology evidence="1">Multi-pass membrane protein</topology>
    </subcellularLocation>
</comment>
<feature type="transmembrane region" description="Helical" evidence="7">
    <location>
        <begin position="56"/>
        <end position="76"/>
    </location>
</feature>
<protein>
    <recommendedName>
        <fullName evidence="8">Major facilitator superfamily (MFS) profile domain-containing protein</fullName>
    </recommendedName>
</protein>
<comment type="caution">
    <text evidence="9">The sequence shown here is derived from an EMBL/GenBank/DDBJ whole genome shotgun (WGS) entry which is preliminary data.</text>
</comment>
<dbReference type="PROSITE" id="PS50850">
    <property type="entry name" value="MFS"/>
    <property type="match status" value="1"/>
</dbReference>
<reference evidence="10" key="1">
    <citation type="journal article" date="2019" name="Int. J. Syst. Evol. Microbiol.">
        <title>The Global Catalogue of Microorganisms (GCM) 10K type strain sequencing project: providing services to taxonomists for standard genome sequencing and annotation.</title>
        <authorList>
            <consortium name="The Broad Institute Genomics Platform"/>
            <consortium name="The Broad Institute Genome Sequencing Center for Infectious Disease"/>
            <person name="Wu L."/>
            <person name="Ma J."/>
        </authorList>
    </citation>
    <scope>NUCLEOTIDE SEQUENCE [LARGE SCALE GENOMIC DNA]</scope>
    <source>
        <strain evidence="10">CCM 8609</strain>
    </source>
</reference>
<name>A0ABQ2C707_9LACO</name>
<dbReference type="PANTHER" id="PTHR43414">
    <property type="entry name" value="MULTIDRUG RESISTANCE PROTEIN MDTG"/>
    <property type="match status" value="1"/>
</dbReference>
<keyword evidence="2" id="KW-0813">Transport</keyword>
<dbReference type="InterPro" id="IPR036259">
    <property type="entry name" value="MFS_trans_sf"/>
</dbReference>